<evidence type="ECO:0000313" key="8">
    <source>
        <dbReference type="EMBL" id="SCW39068.1"/>
    </source>
</evidence>
<dbReference type="PANTHER" id="PTHR30294:SF29">
    <property type="entry name" value="MULTIDRUG ABC TRANSPORTER PERMEASE YBHS-RELATED"/>
    <property type="match status" value="1"/>
</dbReference>
<keyword evidence="3 6" id="KW-0812">Transmembrane</keyword>
<reference evidence="9" key="1">
    <citation type="submission" date="2016-10" db="EMBL/GenBank/DDBJ databases">
        <authorList>
            <person name="Varghese N."/>
            <person name="Submissions S."/>
        </authorList>
    </citation>
    <scope>NUCLEOTIDE SEQUENCE [LARGE SCALE GENOMIC DNA]</scope>
    <source>
        <strain evidence="9">CGMCC 1.8946</strain>
    </source>
</reference>
<evidence type="ECO:0000259" key="7">
    <source>
        <dbReference type="Pfam" id="PF12698"/>
    </source>
</evidence>
<feature type="domain" description="ABC-2 type transporter transmembrane" evidence="7">
    <location>
        <begin position="33"/>
        <end position="395"/>
    </location>
</feature>
<dbReference type="STRING" id="624147.SAMN04487970_100577"/>
<feature type="transmembrane region" description="Helical" evidence="6">
    <location>
        <begin position="323"/>
        <end position="341"/>
    </location>
</feature>
<dbReference type="InterPro" id="IPR051449">
    <property type="entry name" value="ABC-2_transporter_component"/>
</dbReference>
<evidence type="ECO:0000256" key="4">
    <source>
        <dbReference type="ARBA" id="ARBA00022989"/>
    </source>
</evidence>
<keyword evidence="4 6" id="KW-1133">Transmembrane helix</keyword>
<protein>
    <submittedName>
        <fullName evidence="8">ABC-2 type transport system permease protein</fullName>
    </submittedName>
</protein>
<dbReference type="EMBL" id="FMTT01000005">
    <property type="protein sequence ID" value="SCW39068.1"/>
    <property type="molecule type" value="Genomic_DNA"/>
</dbReference>
<feature type="transmembrane region" description="Helical" evidence="6">
    <location>
        <begin position="34"/>
        <end position="54"/>
    </location>
</feature>
<keyword evidence="2" id="KW-1003">Cell membrane</keyword>
<accession>A0A1G4Q3Z2</accession>
<dbReference type="Pfam" id="PF12698">
    <property type="entry name" value="ABC2_membrane_3"/>
    <property type="match status" value="1"/>
</dbReference>
<organism evidence="8 9">
    <name type="scientific">Paenibacillus tianmuensis</name>
    <dbReference type="NCBI Taxonomy" id="624147"/>
    <lineage>
        <taxon>Bacteria</taxon>
        <taxon>Bacillati</taxon>
        <taxon>Bacillota</taxon>
        <taxon>Bacilli</taxon>
        <taxon>Bacillales</taxon>
        <taxon>Paenibacillaceae</taxon>
        <taxon>Paenibacillus</taxon>
    </lineage>
</organism>
<feature type="transmembrane region" description="Helical" evidence="6">
    <location>
        <begin position="377"/>
        <end position="399"/>
    </location>
</feature>
<feature type="transmembrane region" description="Helical" evidence="6">
    <location>
        <begin position="258"/>
        <end position="287"/>
    </location>
</feature>
<evidence type="ECO:0000256" key="2">
    <source>
        <dbReference type="ARBA" id="ARBA00022475"/>
    </source>
</evidence>
<proteinExistence type="predicted"/>
<keyword evidence="9" id="KW-1185">Reference proteome</keyword>
<dbReference type="AlphaFoldDB" id="A0A1G4Q3Z2"/>
<dbReference type="GO" id="GO:0005886">
    <property type="term" value="C:plasma membrane"/>
    <property type="evidence" value="ECO:0007669"/>
    <property type="project" value="UniProtKB-SubCell"/>
</dbReference>
<dbReference type="PANTHER" id="PTHR30294">
    <property type="entry name" value="MEMBRANE COMPONENT OF ABC TRANSPORTER YHHJ-RELATED"/>
    <property type="match status" value="1"/>
</dbReference>
<evidence type="ECO:0000256" key="3">
    <source>
        <dbReference type="ARBA" id="ARBA00022692"/>
    </source>
</evidence>
<name>A0A1G4Q3Z2_9BACL</name>
<keyword evidence="5 6" id="KW-0472">Membrane</keyword>
<comment type="subcellular location">
    <subcellularLocation>
        <location evidence="1">Cell membrane</location>
        <topology evidence="1">Multi-pass membrane protein</topology>
    </subcellularLocation>
</comment>
<evidence type="ECO:0000256" key="6">
    <source>
        <dbReference type="SAM" id="Phobius"/>
    </source>
</evidence>
<evidence type="ECO:0000256" key="5">
    <source>
        <dbReference type="ARBA" id="ARBA00023136"/>
    </source>
</evidence>
<gene>
    <name evidence="8" type="ORF">SAMN04487970_100577</name>
</gene>
<evidence type="ECO:0000256" key="1">
    <source>
        <dbReference type="ARBA" id="ARBA00004651"/>
    </source>
</evidence>
<sequence>MLDRTDASGLGGEDMRILWTVAGYQLLQFSRTKGVILVLFLLPLLLIFILGTALSEEIKTGDVKLSLVKVAMVNQGQSLWNERLKAYLDYPKTREILQVQELPSREEAVRALQEGRAEYGLIVPAGFGEALLHGQPASWELIAGKDLGKNLIAETALESYLAYANSVQAAVLTLGPQAAKAMLADASGYAGASESFVATGKLGNKGKEYTALQYYAVSMLVMFMMYAGMMAPISLVSEREDHTMLRLRSMPVTMNQIVFGKMLGNGLLTLMQALVIVGVTHYVYGVYWGDRPVIILAICLAVTLVSMALAMLASLFYRNVKSVSMALQIVIFLMTILSGGFDLDVDGELVQIAKFTVNHWANRGLLELMLDGDVQLVLHYVKVLAAIAAALAAVAFMAYRKVGYHE</sequence>
<dbReference type="Proteomes" id="UP000198601">
    <property type="component" value="Unassembled WGS sequence"/>
</dbReference>
<feature type="transmembrane region" description="Helical" evidence="6">
    <location>
        <begin position="214"/>
        <end position="237"/>
    </location>
</feature>
<dbReference type="GO" id="GO:0140359">
    <property type="term" value="F:ABC-type transporter activity"/>
    <property type="evidence" value="ECO:0007669"/>
    <property type="project" value="InterPro"/>
</dbReference>
<evidence type="ECO:0000313" key="9">
    <source>
        <dbReference type="Proteomes" id="UP000198601"/>
    </source>
</evidence>
<dbReference type="Gene3D" id="3.40.1710.10">
    <property type="entry name" value="abc type-2 transporter like domain"/>
    <property type="match status" value="1"/>
</dbReference>
<dbReference type="InterPro" id="IPR013525">
    <property type="entry name" value="ABC2_TM"/>
</dbReference>
<feature type="transmembrane region" description="Helical" evidence="6">
    <location>
        <begin position="293"/>
        <end position="316"/>
    </location>
</feature>